<keyword evidence="1" id="KW-0812">Transmembrane</keyword>
<feature type="transmembrane region" description="Helical" evidence="1">
    <location>
        <begin position="79"/>
        <end position="99"/>
    </location>
</feature>
<organism evidence="2 3">
    <name type="scientific">Nocardia iowensis</name>
    <dbReference type="NCBI Taxonomy" id="204891"/>
    <lineage>
        <taxon>Bacteria</taxon>
        <taxon>Bacillati</taxon>
        <taxon>Actinomycetota</taxon>
        <taxon>Actinomycetes</taxon>
        <taxon>Mycobacteriales</taxon>
        <taxon>Nocardiaceae</taxon>
        <taxon>Nocardia</taxon>
    </lineage>
</organism>
<keyword evidence="1" id="KW-1133">Transmembrane helix</keyword>
<feature type="transmembrane region" description="Helical" evidence="1">
    <location>
        <begin position="245"/>
        <end position="268"/>
    </location>
</feature>
<name>A0ABX8RX32_NOCIO</name>
<reference evidence="2 3" key="1">
    <citation type="submission" date="2021-07" db="EMBL/GenBank/DDBJ databases">
        <title>Whole Genome Sequence of Nocardia Iowensis.</title>
        <authorList>
            <person name="Lamm A."/>
            <person name="Collins-Fairclough A.M."/>
            <person name="Bunk B."/>
            <person name="Sproer C."/>
        </authorList>
    </citation>
    <scope>NUCLEOTIDE SEQUENCE [LARGE SCALE GENOMIC DNA]</scope>
    <source>
        <strain evidence="2 3">NRRL 5646</strain>
    </source>
</reference>
<evidence type="ECO:0000313" key="3">
    <source>
        <dbReference type="Proteomes" id="UP000694257"/>
    </source>
</evidence>
<sequence length="296" mass="31016">MTTPSGIAPRRTAPRVPAPAYFGISAIFHYLGPAFAVLLFARVDVLGVAWLRIACAAIIFAAWRGPWRLFRGRTPEQRWVLLGLGVVLAAMNATFYLAIARLPLATVGAIEFLGTIVLAAIGVRNRRNVIALVLAVGGVVALVDIRLAGEPLGFVFAFVNCALFMLYVVLGHRIANTGGGLSGIDQLGAAMLIAAVVATPFCLGAAVPAFTSPATLLAGVGVAICSSVIPYVTDQLAMARLRRDTFALMLSILPAVATVIGIVVLTQVPTVQELLGIALIAGGVLVHQEIQESKEN</sequence>
<dbReference type="Proteomes" id="UP000694257">
    <property type="component" value="Chromosome"/>
</dbReference>
<keyword evidence="3" id="KW-1185">Reference proteome</keyword>
<dbReference type="EMBL" id="CP078145">
    <property type="protein sequence ID" value="QXN94218.1"/>
    <property type="molecule type" value="Genomic_DNA"/>
</dbReference>
<feature type="transmembrane region" description="Helical" evidence="1">
    <location>
        <begin position="154"/>
        <end position="175"/>
    </location>
</feature>
<evidence type="ECO:0000313" key="2">
    <source>
        <dbReference type="EMBL" id="QXN94218.1"/>
    </source>
</evidence>
<accession>A0ABX8RX32</accession>
<proteinExistence type="predicted"/>
<protein>
    <submittedName>
        <fullName evidence="2">EamA family transporter</fullName>
    </submittedName>
</protein>
<dbReference type="RefSeq" id="WP_218476688.1">
    <property type="nucleotide sequence ID" value="NZ_BAABJN010000018.1"/>
</dbReference>
<feature type="transmembrane region" description="Helical" evidence="1">
    <location>
        <begin position="187"/>
        <end position="210"/>
    </location>
</feature>
<keyword evidence="1" id="KW-0472">Membrane</keyword>
<feature type="transmembrane region" description="Helical" evidence="1">
    <location>
        <begin position="216"/>
        <end position="233"/>
    </location>
</feature>
<feature type="transmembrane region" description="Helical" evidence="1">
    <location>
        <begin position="105"/>
        <end position="123"/>
    </location>
</feature>
<evidence type="ECO:0000256" key="1">
    <source>
        <dbReference type="SAM" id="Phobius"/>
    </source>
</evidence>
<gene>
    <name evidence="2" type="ORF">KV110_14840</name>
</gene>
<feature type="transmembrane region" description="Helical" evidence="1">
    <location>
        <begin position="20"/>
        <end position="41"/>
    </location>
</feature>
<feature type="transmembrane region" description="Helical" evidence="1">
    <location>
        <begin position="130"/>
        <end position="148"/>
    </location>
</feature>
<feature type="transmembrane region" description="Helical" evidence="1">
    <location>
        <begin position="47"/>
        <end position="67"/>
    </location>
</feature>